<dbReference type="InterPro" id="IPR050121">
    <property type="entry name" value="Cytochrome_P450_monoxygenase"/>
</dbReference>
<evidence type="ECO:0000313" key="16">
    <source>
        <dbReference type="Proteomes" id="UP001222325"/>
    </source>
</evidence>
<evidence type="ECO:0000256" key="13">
    <source>
        <dbReference type="PIRSR" id="PIRSR602403-1"/>
    </source>
</evidence>
<keyword evidence="12 14" id="KW-0472">Membrane</keyword>
<dbReference type="GO" id="GO:0016705">
    <property type="term" value="F:oxidoreductase activity, acting on paired donors, with incorporation or reduction of molecular oxygen"/>
    <property type="evidence" value="ECO:0007669"/>
    <property type="project" value="InterPro"/>
</dbReference>
<dbReference type="EMBL" id="JARJCN010000093">
    <property type="protein sequence ID" value="KAJ7075568.1"/>
    <property type="molecule type" value="Genomic_DNA"/>
</dbReference>
<dbReference type="GO" id="GO:0016020">
    <property type="term" value="C:membrane"/>
    <property type="evidence" value="ECO:0007669"/>
    <property type="project" value="UniProtKB-SubCell"/>
</dbReference>
<comment type="caution">
    <text evidence="15">The sequence shown here is derived from an EMBL/GenBank/DDBJ whole genome shotgun (WGS) entry which is preliminary data.</text>
</comment>
<keyword evidence="6 14" id="KW-0812">Transmembrane</keyword>
<dbReference type="PRINTS" id="PR00465">
    <property type="entry name" value="EP450IV"/>
</dbReference>
<evidence type="ECO:0000256" key="10">
    <source>
        <dbReference type="ARBA" id="ARBA00023004"/>
    </source>
</evidence>
<keyword evidence="11" id="KW-0503">Monooxygenase</keyword>
<name>A0AAD6XFC2_9AGAR</name>
<evidence type="ECO:0000256" key="8">
    <source>
        <dbReference type="ARBA" id="ARBA00022989"/>
    </source>
</evidence>
<feature type="binding site" description="axial binding residue" evidence="13">
    <location>
        <position position="500"/>
    </location>
    <ligand>
        <name>heme</name>
        <dbReference type="ChEBI" id="CHEBI:30413"/>
    </ligand>
    <ligandPart>
        <name>Fe</name>
        <dbReference type="ChEBI" id="CHEBI:18248"/>
    </ligandPart>
</feature>
<dbReference type="InterPro" id="IPR001128">
    <property type="entry name" value="Cyt_P450"/>
</dbReference>
<dbReference type="PANTHER" id="PTHR24305">
    <property type="entry name" value="CYTOCHROME P450"/>
    <property type="match status" value="1"/>
</dbReference>
<evidence type="ECO:0000256" key="14">
    <source>
        <dbReference type="SAM" id="Phobius"/>
    </source>
</evidence>
<keyword evidence="7 13" id="KW-0479">Metal-binding</keyword>
<sequence length="565" mass="62478">MPYCGTASQTCFKLSIKATDAPFVKSKLLFLNMVVKLILSALGAYVLYRVINVAYARLTSPLRHLRGPKSPSFVMGNILQLFGGVVTEIEDRWVEEYGTTFTISGFLSQLDLYTIDTKALHHIITHTQIYQKPLEVQYNLGRVVGPGVLVVEGDVHKRQRRVMNPAFGVPQIRELTRVFVEKSAQLRDIWKAQAVLNGGAARVEVMSDILKASLDIIGLAGFNQNINALGTGTGAVPDPLAEAFDALSASERQFNMWRNLQGVYPILRYIPTRADKIGRAAQAEMMRIGRQLLARSQRDIADTGTFETGRARDLLNLLVRANTSQEIPMNQRLSDEDVLAQVPTFLVAGHETISTALAWALFALTQNVQAQTRLRAQLLAIDTDTPTLDELNSVPYLDCVVRETLRVHAPVQSSERVALADDIIPLAQPYTDMHGNTHDTIRVTKGTVIVLPLLTLNRDPTIWGADAKEFKPERWEAPLSTAIPGVYSNMFTFLGGPRNCIGYRFAIAEMKALLFTLIRAFEFELAVPRADLAARAISVTQGPFLLSDAEAGSQLPLFVRPVVRA</sequence>
<evidence type="ECO:0000256" key="6">
    <source>
        <dbReference type="ARBA" id="ARBA00022692"/>
    </source>
</evidence>
<reference evidence="15" key="1">
    <citation type="submission" date="2023-03" db="EMBL/GenBank/DDBJ databases">
        <title>Massive genome expansion in bonnet fungi (Mycena s.s.) driven by repeated elements and novel gene families across ecological guilds.</title>
        <authorList>
            <consortium name="Lawrence Berkeley National Laboratory"/>
            <person name="Harder C.B."/>
            <person name="Miyauchi S."/>
            <person name="Viragh M."/>
            <person name="Kuo A."/>
            <person name="Thoen E."/>
            <person name="Andreopoulos B."/>
            <person name="Lu D."/>
            <person name="Skrede I."/>
            <person name="Drula E."/>
            <person name="Henrissat B."/>
            <person name="Morin E."/>
            <person name="Kohler A."/>
            <person name="Barry K."/>
            <person name="LaButti K."/>
            <person name="Morin E."/>
            <person name="Salamov A."/>
            <person name="Lipzen A."/>
            <person name="Mereny Z."/>
            <person name="Hegedus B."/>
            <person name="Baldrian P."/>
            <person name="Stursova M."/>
            <person name="Weitz H."/>
            <person name="Taylor A."/>
            <person name="Grigoriev I.V."/>
            <person name="Nagy L.G."/>
            <person name="Martin F."/>
            <person name="Kauserud H."/>
        </authorList>
    </citation>
    <scope>NUCLEOTIDE SEQUENCE</scope>
    <source>
        <strain evidence="15">CBHHK173m</strain>
    </source>
</reference>
<evidence type="ECO:0000256" key="5">
    <source>
        <dbReference type="ARBA" id="ARBA00022617"/>
    </source>
</evidence>
<comment type="similarity">
    <text evidence="4">Belongs to the cytochrome P450 family.</text>
</comment>
<dbReference type="GO" id="GO:0005506">
    <property type="term" value="F:iron ion binding"/>
    <property type="evidence" value="ECO:0007669"/>
    <property type="project" value="InterPro"/>
</dbReference>
<evidence type="ECO:0000256" key="1">
    <source>
        <dbReference type="ARBA" id="ARBA00001971"/>
    </source>
</evidence>
<keyword evidence="10 13" id="KW-0408">Iron</keyword>
<accession>A0AAD6XFC2</accession>
<comment type="subcellular location">
    <subcellularLocation>
        <location evidence="2">Membrane</location>
    </subcellularLocation>
</comment>
<evidence type="ECO:0000256" key="7">
    <source>
        <dbReference type="ARBA" id="ARBA00022723"/>
    </source>
</evidence>
<organism evidence="15 16">
    <name type="scientific">Mycena belliarum</name>
    <dbReference type="NCBI Taxonomy" id="1033014"/>
    <lineage>
        <taxon>Eukaryota</taxon>
        <taxon>Fungi</taxon>
        <taxon>Dikarya</taxon>
        <taxon>Basidiomycota</taxon>
        <taxon>Agaricomycotina</taxon>
        <taxon>Agaricomycetes</taxon>
        <taxon>Agaricomycetidae</taxon>
        <taxon>Agaricales</taxon>
        <taxon>Marasmiineae</taxon>
        <taxon>Mycenaceae</taxon>
        <taxon>Mycena</taxon>
    </lineage>
</organism>
<dbReference type="InterPro" id="IPR036396">
    <property type="entry name" value="Cyt_P450_sf"/>
</dbReference>
<comment type="cofactor">
    <cofactor evidence="1 13">
        <name>heme</name>
        <dbReference type="ChEBI" id="CHEBI:30413"/>
    </cofactor>
</comment>
<gene>
    <name evidence="15" type="ORF">B0H15DRAFT_866652</name>
</gene>
<evidence type="ECO:0000256" key="12">
    <source>
        <dbReference type="ARBA" id="ARBA00023136"/>
    </source>
</evidence>
<dbReference type="PRINTS" id="PR00385">
    <property type="entry name" value="P450"/>
</dbReference>
<keyword evidence="9" id="KW-0560">Oxidoreductase</keyword>
<keyword evidence="16" id="KW-1185">Reference proteome</keyword>
<dbReference type="Proteomes" id="UP001222325">
    <property type="component" value="Unassembled WGS sequence"/>
</dbReference>
<evidence type="ECO:0000256" key="9">
    <source>
        <dbReference type="ARBA" id="ARBA00023002"/>
    </source>
</evidence>
<dbReference type="PANTHER" id="PTHR24305:SF166">
    <property type="entry name" value="CYTOCHROME P450 12A4, MITOCHONDRIAL-RELATED"/>
    <property type="match status" value="1"/>
</dbReference>
<evidence type="ECO:0000256" key="2">
    <source>
        <dbReference type="ARBA" id="ARBA00004370"/>
    </source>
</evidence>
<dbReference type="AlphaFoldDB" id="A0AAD6XFC2"/>
<dbReference type="SUPFAM" id="SSF48264">
    <property type="entry name" value="Cytochrome P450"/>
    <property type="match status" value="1"/>
</dbReference>
<comment type="pathway">
    <text evidence="3">Secondary metabolite biosynthesis; terpenoid biosynthesis.</text>
</comment>
<keyword evidence="8 14" id="KW-1133">Transmembrane helix</keyword>
<dbReference type="InterPro" id="IPR002403">
    <property type="entry name" value="Cyt_P450_E_grp-IV"/>
</dbReference>
<dbReference type="GO" id="GO:0004497">
    <property type="term" value="F:monooxygenase activity"/>
    <property type="evidence" value="ECO:0007669"/>
    <property type="project" value="UniProtKB-KW"/>
</dbReference>
<keyword evidence="5 13" id="KW-0349">Heme</keyword>
<dbReference type="Gene3D" id="1.10.630.10">
    <property type="entry name" value="Cytochrome P450"/>
    <property type="match status" value="1"/>
</dbReference>
<dbReference type="Pfam" id="PF00067">
    <property type="entry name" value="p450"/>
    <property type="match status" value="1"/>
</dbReference>
<feature type="transmembrane region" description="Helical" evidence="14">
    <location>
        <begin position="29"/>
        <end position="48"/>
    </location>
</feature>
<dbReference type="GO" id="GO:0020037">
    <property type="term" value="F:heme binding"/>
    <property type="evidence" value="ECO:0007669"/>
    <property type="project" value="InterPro"/>
</dbReference>
<evidence type="ECO:0000313" key="15">
    <source>
        <dbReference type="EMBL" id="KAJ7075568.1"/>
    </source>
</evidence>
<evidence type="ECO:0000256" key="4">
    <source>
        <dbReference type="ARBA" id="ARBA00010617"/>
    </source>
</evidence>
<protein>
    <submittedName>
        <fullName evidence="15">Cytochrome P450</fullName>
    </submittedName>
</protein>
<evidence type="ECO:0000256" key="11">
    <source>
        <dbReference type="ARBA" id="ARBA00023033"/>
    </source>
</evidence>
<proteinExistence type="inferred from homology"/>
<evidence type="ECO:0000256" key="3">
    <source>
        <dbReference type="ARBA" id="ARBA00004721"/>
    </source>
</evidence>